<evidence type="ECO:0000313" key="3">
    <source>
        <dbReference type="Proteomes" id="UP000799437"/>
    </source>
</evidence>
<feature type="signal peptide" evidence="1">
    <location>
        <begin position="1"/>
        <end position="24"/>
    </location>
</feature>
<dbReference type="AlphaFoldDB" id="A0A6A6W0E8"/>
<name>A0A6A6W0E8_9PEZI</name>
<evidence type="ECO:0000313" key="2">
    <source>
        <dbReference type="EMBL" id="KAF2755464.1"/>
    </source>
</evidence>
<organism evidence="2 3">
    <name type="scientific">Pseudovirgaria hyperparasitica</name>
    <dbReference type="NCBI Taxonomy" id="470096"/>
    <lineage>
        <taxon>Eukaryota</taxon>
        <taxon>Fungi</taxon>
        <taxon>Dikarya</taxon>
        <taxon>Ascomycota</taxon>
        <taxon>Pezizomycotina</taxon>
        <taxon>Dothideomycetes</taxon>
        <taxon>Dothideomycetes incertae sedis</taxon>
        <taxon>Acrospermales</taxon>
        <taxon>Acrospermaceae</taxon>
        <taxon>Pseudovirgaria</taxon>
    </lineage>
</organism>
<reference evidence="2" key="1">
    <citation type="journal article" date="2020" name="Stud. Mycol.">
        <title>101 Dothideomycetes genomes: a test case for predicting lifestyles and emergence of pathogens.</title>
        <authorList>
            <person name="Haridas S."/>
            <person name="Albert R."/>
            <person name="Binder M."/>
            <person name="Bloem J."/>
            <person name="Labutti K."/>
            <person name="Salamov A."/>
            <person name="Andreopoulos B."/>
            <person name="Baker S."/>
            <person name="Barry K."/>
            <person name="Bills G."/>
            <person name="Bluhm B."/>
            <person name="Cannon C."/>
            <person name="Castanera R."/>
            <person name="Culley D."/>
            <person name="Daum C."/>
            <person name="Ezra D."/>
            <person name="Gonzalez J."/>
            <person name="Henrissat B."/>
            <person name="Kuo A."/>
            <person name="Liang C."/>
            <person name="Lipzen A."/>
            <person name="Lutzoni F."/>
            <person name="Magnuson J."/>
            <person name="Mondo S."/>
            <person name="Nolan M."/>
            <person name="Ohm R."/>
            <person name="Pangilinan J."/>
            <person name="Park H.-J."/>
            <person name="Ramirez L."/>
            <person name="Alfaro M."/>
            <person name="Sun H."/>
            <person name="Tritt A."/>
            <person name="Yoshinaga Y."/>
            <person name="Zwiers L.-H."/>
            <person name="Turgeon B."/>
            <person name="Goodwin S."/>
            <person name="Spatafora J."/>
            <person name="Crous P."/>
            <person name="Grigoriev I."/>
        </authorList>
    </citation>
    <scope>NUCLEOTIDE SEQUENCE</scope>
    <source>
        <strain evidence="2">CBS 121739</strain>
    </source>
</reference>
<accession>A0A6A6W0E8</accession>
<keyword evidence="3" id="KW-1185">Reference proteome</keyword>
<feature type="chain" id="PRO_5025447034" evidence="1">
    <location>
        <begin position="25"/>
        <end position="142"/>
    </location>
</feature>
<dbReference type="Proteomes" id="UP000799437">
    <property type="component" value="Unassembled WGS sequence"/>
</dbReference>
<protein>
    <submittedName>
        <fullName evidence="2">Uncharacterized protein</fullName>
    </submittedName>
</protein>
<dbReference type="GeneID" id="54488387"/>
<dbReference type="RefSeq" id="XP_033597915.1">
    <property type="nucleotide sequence ID" value="XM_033747333.1"/>
</dbReference>
<keyword evidence="1" id="KW-0732">Signal</keyword>
<proteinExistence type="predicted"/>
<dbReference type="EMBL" id="ML996577">
    <property type="protein sequence ID" value="KAF2755464.1"/>
    <property type="molecule type" value="Genomic_DNA"/>
</dbReference>
<sequence length="142" mass="16007">MNPSAVFKIVLALVTLVACTKVSADRDDFEFVLDFTKMSGTIELFLGSVTESHAPDHLHESNWTSDSSTIISTSFSGSLDYGTIASQETHSRIMLRRHIGILFELVWVGMVLNDMELALLVLWTQYIHHQTVQERAPQEQRV</sequence>
<gene>
    <name evidence="2" type="ORF">EJ05DRAFT_502923</name>
</gene>
<evidence type="ECO:0000256" key="1">
    <source>
        <dbReference type="SAM" id="SignalP"/>
    </source>
</evidence>